<accession>A0A7X0PET7</accession>
<name>A0A7X0PET7_9BURK</name>
<dbReference type="InterPro" id="IPR029063">
    <property type="entry name" value="SAM-dependent_MTases_sf"/>
</dbReference>
<proteinExistence type="predicted"/>
<dbReference type="Proteomes" id="UP000575083">
    <property type="component" value="Unassembled WGS sequence"/>
</dbReference>
<keyword evidence="2" id="KW-0808">Transferase</keyword>
<comment type="caution">
    <text evidence="2">The sequence shown here is derived from an EMBL/GenBank/DDBJ whole genome shotgun (WGS) entry which is preliminary data.</text>
</comment>
<dbReference type="Pfam" id="PF13649">
    <property type="entry name" value="Methyltransf_25"/>
    <property type="match status" value="1"/>
</dbReference>
<dbReference type="InterPro" id="IPR041698">
    <property type="entry name" value="Methyltransf_25"/>
</dbReference>
<dbReference type="GO" id="GO:0008168">
    <property type="term" value="F:methyltransferase activity"/>
    <property type="evidence" value="ECO:0007669"/>
    <property type="project" value="UniProtKB-KW"/>
</dbReference>
<organism evidence="2 3">
    <name type="scientific">Acidovorax soli</name>
    <dbReference type="NCBI Taxonomy" id="592050"/>
    <lineage>
        <taxon>Bacteria</taxon>
        <taxon>Pseudomonadati</taxon>
        <taxon>Pseudomonadota</taxon>
        <taxon>Betaproteobacteria</taxon>
        <taxon>Burkholderiales</taxon>
        <taxon>Comamonadaceae</taxon>
        <taxon>Acidovorax</taxon>
    </lineage>
</organism>
<reference evidence="2 3" key="1">
    <citation type="submission" date="2020-08" db="EMBL/GenBank/DDBJ databases">
        <title>Functional genomics of gut bacteria from endangered species of beetles.</title>
        <authorList>
            <person name="Carlos-Shanley C."/>
        </authorList>
    </citation>
    <scope>NUCLEOTIDE SEQUENCE [LARGE SCALE GENOMIC DNA]</scope>
    <source>
        <strain evidence="2 3">S00198</strain>
    </source>
</reference>
<dbReference type="PANTHER" id="PTHR44068">
    <property type="entry name" value="ZGC:194242"/>
    <property type="match status" value="1"/>
</dbReference>
<keyword evidence="2" id="KW-0489">Methyltransferase</keyword>
<protein>
    <submittedName>
        <fullName evidence="2">SAM-dependent methyltransferase</fullName>
    </submittedName>
</protein>
<evidence type="ECO:0000259" key="1">
    <source>
        <dbReference type="Pfam" id="PF13649"/>
    </source>
</evidence>
<dbReference type="InterPro" id="IPR050447">
    <property type="entry name" value="Erg6_SMT_methyltransf"/>
</dbReference>
<keyword evidence="3" id="KW-1185">Reference proteome</keyword>
<dbReference type="Gene3D" id="3.40.50.150">
    <property type="entry name" value="Vaccinia Virus protein VP39"/>
    <property type="match status" value="1"/>
</dbReference>
<dbReference type="PANTHER" id="PTHR44068:SF11">
    <property type="entry name" value="GERANYL DIPHOSPHATE 2-C-METHYLTRANSFERASE"/>
    <property type="match status" value="1"/>
</dbReference>
<dbReference type="GO" id="GO:0032259">
    <property type="term" value="P:methylation"/>
    <property type="evidence" value="ECO:0007669"/>
    <property type="project" value="UniProtKB-KW"/>
</dbReference>
<evidence type="ECO:0000313" key="3">
    <source>
        <dbReference type="Proteomes" id="UP000575083"/>
    </source>
</evidence>
<dbReference type="EMBL" id="JACHLK010000006">
    <property type="protein sequence ID" value="MBB6560558.1"/>
    <property type="molecule type" value="Genomic_DNA"/>
</dbReference>
<evidence type="ECO:0000313" key="2">
    <source>
        <dbReference type="EMBL" id="MBB6560558.1"/>
    </source>
</evidence>
<dbReference type="SUPFAM" id="SSF53335">
    <property type="entry name" value="S-adenosyl-L-methionine-dependent methyltransferases"/>
    <property type="match status" value="1"/>
</dbReference>
<gene>
    <name evidence="2" type="ORF">HNP48_003234</name>
</gene>
<sequence length="272" mass="30078">MHSAHEVSDFYAQNRDYWIALGSKEAAPPTVMLNFGLWSNGVNHLYEAQQSLVHRIIASIPKDGVQGVEVGCGIGGISINVLKQLPHARMTGVDIAEGQLALAQANAKAHGVQDRFQAQQGNSMALPLQDNAFDFGLCIESSFHYDNKPSFFGEIFRTLRPGGRAVVADITCSRVEGVRFRQGNYFESAETYHGLIRDAGFELVSTEDIGPEVYGPLYHHVHAFNAGQPGNRSRISKYWSLVLNNYRELAQEGDMGYHIFVLKKPEAPAQSR</sequence>
<dbReference type="AlphaFoldDB" id="A0A7X0PET7"/>
<feature type="domain" description="Methyltransferase" evidence="1">
    <location>
        <begin position="69"/>
        <end position="163"/>
    </location>
</feature>
<dbReference type="CDD" id="cd02440">
    <property type="entry name" value="AdoMet_MTases"/>
    <property type="match status" value="1"/>
</dbReference>
<dbReference type="RefSeq" id="WP_184858720.1">
    <property type="nucleotide sequence ID" value="NZ_JACHLK010000006.1"/>
</dbReference>